<protein>
    <recommendedName>
        <fullName evidence="15">Ribose-phosphate pyrophosphokinase</fullName>
        <ecNumber evidence="3">2.7.6.1</ecNumber>
    </recommendedName>
    <alternativeName>
        <fullName evidence="11">Phosphoribosyl pyrophosphate synthase</fullName>
    </alternativeName>
</protein>
<sequence>MESEIKLFGLTANHSLAEEIAEYLDLPLTPIEIQRFADGEIYERVLESVRGDDTYIIAPIAESINDSFMEIMILADALRRSSAKTVNVVLPYYGYARQDRKARSREPITAKLIASMLEMNDVDRVVALDLHAAQIQGFFDIPVDHLQAAPLLADYFFQRKIVDDIVVVSADHTGAGRARKFAELLDAPWGVINDRAAIENPEGPDTIVGDVRGKRAIIIDDIIDTGRRMQISAKALRFAGATDVIGVATHAVMSDDAAQRLAADDCISTIVTTNSLDWPADKNFAKLTRLTVAPLIAEAIQRIHDNTPIEGLFKSPRRPDVNI</sequence>
<keyword evidence="18" id="KW-1185">Reference proteome</keyword>
<comment type="similarity">
    <text evidence="14">Belongs to the ribose-phosphate pyrophosphokinase family. Class I subfamily.</text>
</comment>
<dbReference type="NCBIfam" id="NF002320">
    <property type="entry name" value="PRK01259.1"/>
    <property type="match status" value="1"/>
</dbReference>
<keyword evidence="6" id="KW-0545">Nucleotide biosynthesis</keyword>
<evidence type="ECO:0000256" key="5">
    <source>
        <dbReference type="ARBA" id="ARBA00022723"/>
    </source>
</evidence>
<keyword evidence="10" id="KW-0460">Magnesium</keyword>
<dbReference type="SUPFAM" id="SSF53271">
    <property type="entry name" value="PRTase-like"/>
    <property type="match status" value="2"/>
</dbReference>
<keyword evidence="5" id="KW-0479">Metal-binding</keyword>
<dbReference type="GO" id="GO:0006015">
    <property type="term" value="P:5-phosphoribose 1-diphosphate biosynthetic process"/>
    <property type="evidence" value="ECO:0007669"/>
    <property type="project" value="TreeGrafter"/>
</dbReference>
<evidence type="ECO:0000256" key="2">
    <source>
        <dbReference type="ARBA" id="ARBA00004996"/>
    </source>
</evidence>
<evidence type="ECO:0000256" key="15">
    <source>
        <dbReference type="ARBA" id="ARBA00069492"/>
    </source>
</evidence>
<reference evidence="17 18" key="1">
    <citation type="submission" date="2019-01" db="EMBL/GenBank/DDBJ databases">
        <title>Weissella sp. nov., a novel lactic acid bacterium isolated from animal feces.</title>
        <authorList>
            <person name="Wang L.-T."/>
        </authorList>
    </citation>
    <scope>NUCLEOTIDE SEQUENCE [LARGE SCALE GENOMIC DNA]</scope>
    <source>
        <strain evidence="17 18">8H-2</strain>
    </source>
</reference>
<comment type="caution">
    <text evidence="17">The sequence shown here is derived from an EMBL/GenBank/DDBJ whole genome shotgun (WGS) entry which is preliminary data.</text>
</comment>
<dbReference type="InterPro" id="IPR029099">
    <property type="entry name" value="Pribosyltran_N"/>
</dbReference>
<dbReference type="GO" id="GO:0005524">
    <property type="term" value="F:ATP binding"/>
    <property type="evidence" value="ECO:0007669"/>
    <property type="project" value="UniProtKB-KW"/>
</dbReference>
<dbReference type="GO" id="GO:0004749">
    <property type="term" value="F:ribose phosphate diphosphokinase activity"/>
    <property type="evidence" value="ECO:0007669"/>
    <property type="project" value="UniProtKB-EC"/>
</dbReference>
<evidence type="ECO:0000256" key="13">
    <source>
        <dbReference type="ARBA" id="ARBA00054914"/>
    </source>
</evidence>
<dbReference type="EC" id="2.7.6.1" evidence="3"/>
<comment type="cofactor">
    <cofactor evidence="1">
        <name>Mg(2+)</name>
        <dbReference type="ChEBI" id="CHEBI:18420"/>
    </cofactor>
</comment>
<dbReference type="Pfam" id="PF14572">
    <property type="entry name" value="Pribosyl_synth"/>
    <property type="match status" value="1"/>
</dbReference>
<dbReference type="PANTHER" id="PTHR10210">
    <property type="entry name" value="RIBOSE-PHOSPHATE DIPHOSPHOKINASE FAMILY MEMBER"/>
    <property type="match status" value="1"/>
</dbReference>
<dbReference type="CDD" id="cd06223">
    <property type="entry name" value="PRTases_typeI"/>
    <property type="match status" value="1"/>
</dbReference>
<dbReference type="Proteomes" id="UP000371977">
    <property type="component" value="Unassembled WGS sequence"/>
</dbReference>
<dbReference type="SMART" id="SM01400">
    <property type="entry name" value="Pribosyltran_N"/>
    <property type="match status" value="1"/>
</dbReference>
<evidence type="ECO:0000259" key="16">
    <source>
        <dbReference type="Pfam" id="PF13793"/>
    </source>
</evidence>
<dbReference type="Gene3D" id="3.40.50.2020">
    <property type="match status" value="2"/>
</dbReference>
<dbReference type="GO" id="GO:0005737">
    <property type="term" value="C:cytoplasm"/>
    <property type="evidence" value="ECO:0007669"/>
    <property type="project" value="TreeGrafter"/>
</dbReference>
<dbReference type="GO" id="GO:0016301">
    <property type="term" value="F:kinase activity"/>
    <property type="evidence" value="ECO:0007669"/>
    <property type="project" value="UniProtKB-KW"/>
</dbReference>
<keyword evidence="4" id="KW-0808">Transferase</keyword>
<evidence type="ECO:0000256" key="6">
    <source>
        <dbReference type="ARBA" id="ARBA00022727"/>
    </source>
</evidence>
<dbReference type="InterPro" id="IPR005946">
    <property type="entry name" value="Rib-P_diPkinase"/>
</dbReference>
<name>A0A6C2C7A6_9LACO</name>
<evidence type="ECO:0000256" key="9">
    <source>
        <dbReference type="ARBA" id="ARBA00022840"/>
    </source>
</evidence>
<dbReference type="RefSeq" id="WP_148622377.1">
    <property type="nucleotide sequence ID" value="NZ_SDGZ01000013.1"/>
</dbReference>
<keyword evidence="7" id="KW-0547">Nucleotide-binding</keyword>
<evidence type="ECO:0000256" key="12">
    <source>
        <dbReference type="ARBA" id="ARBA00049535"/>
    </source>
</evidence>
<evidence type="ECO:0000256" key="8">
    <source>
        <dbReference type="ARBA" id="ARBA00022777"/>
    </source>
</evidence>
<comment type="pathway">
    <text evidence="2">Metabolic intermediate biosynthesis; 5-phospho-alpha-D-ribose 1-diphosphate biosynthesis; 5-phospho-alpha-D-ribose 1-diphosphate from D-ribose 5-phosphate (route I): step 1/1.</text>
</comment>
<proteinExistence type="inferred from homology"/>
<evidence type="ECO:0000256" key="10">
    <source>
        <dbReference type="ARBA" id="ARBA00022842"/>
    </source>
</evidence>
<feature type="domain" description="Ribose-phosphate pyrophosphokinase N-terminal" evidence="16">
    <location>
        <begin position="5"/>
        <end position="118"/>
    </location>
</feature>
<dbReference type="NCBIfam" id="TIGR01251">
    <property type="entry name" value="ribP_PPkin"/>
    <property type="match status" value="1"/>
</dbReference>
<evidence type="ECO:0000256" key="11">
    <source>
        <dbReference type="ARBA" id="ARBA00029942"/>
    </source>
</evidence>
<dbReference type="AlphaFoldDB" id="A0A6C2C7A6"/>
<dbReference type="InterPro" id="IPR000842">
    <property type="entry name" value="PRib_PP_synth_CS"/>
</dbReference>
<dbReference type="EMBL" id="SDGZ01000013">
    <property type="protein sequence ID" value="TYC49818.1"/>
    <property type="molecule type" value="Genomic_DNA"/>
</dbReference>
<dbReference type="OrthoDB" id="9777067at2"/>
<evidence type="ECO:0000256" key="14">
    <source>
        <dbReference type="ARBA" id="ARBA00061444"/>
    </source>
</evidence>
<accession>A0A6C2C7A6</accession>
<evidence type="ECO:0000313" key="18">
    <source>
        <dbReference type="Proteomes" id="UP000371977"/>
    </source>
</evidence>
<dbReference type="GO" id="GO:0002189">
    <property type="term" value="C:ribose phosphate diphosphokinase complex"/>
    <property type="evidence" value="ECO:0007669"/>
    <property type="project" value="TreeGrafter"/>
</dbReference>
<dbReference type="PROSITE" id="PS00114">
    <property type="entry name" value="PRPP_SYNTHASE"/>
    <property type="match status" value="1"/>
</dbReference>
<evidence type="ECO:0000256" key="1">
    <source>
        <dbReference type="ARBA" id="ARBA00001946"/>
    </source>
</evidence>
<keyword evidence="9" id="KW-0067">ATP-binding</keyword>
<dbReference type="InterPro" id="IPR000836">
    <property type="entry name" value="PRTase_dom"/>
</dbReference>
<evidence type="ECO:0000256" key="7">
    <source>
        <dbReference type="ARBA" id="ARBA00022741"/>
    </source>
</evidence>
<dbReference type="Pfam" id="PF13793">
    <property type="entry name" value="Pribosyltran_N"/>
    <property type="match status" value="1"/>
</dbReference>
<organism evidence="17 18">
    <name type="scientific">Weissella muntiaci</name>
    <dbReference type="NCBI Taxonomy" id="2508881"/>
    <lineage>
        <taxon>Bacteria</taxon>
        <taxon>Bacillati</taxon>
        <taxon>Bacillota</taxon>
        <taxon>Bacilli</taxon>
        <taxon>Lactobacillales</taxon>
        <taxon>Lactobacillaceae</taxon>
        <taxon>Weissella</taxon>
    </lineage>
</organism>
<comment type="function">
    <text evidence="13">Involved in the biosynthesis of the central metabolite phospho-alpha-D-ribosyl-1-pyrophosphate (PRPP) via the transfer of pyrophosphoryl group from ATP to 1-hydroxyl of ribose-5-phosphate (Rib-5-P).</text>
</comment>
<evidence type="ECO:0000256" key="4">
    <source>
        <dbReference type="ARBA" id="ARBA00022679"/>
    </source>
</evidence>
<dbReference type="FunFam" id="3.40.50.2020:FF:000001">
    <property type="entry name" value="Ribose-phosphate pyrophosphokinase"/>
    <property type="match status" value="1"/>
</dbReference>
<evidence type="ECO:0000256" key="3">
    <source>
        <dbReference type="ARBA" id="ARBA00013247"/>
    </source>
</evidence>
<comment type="catalytic activity">
    <reaction evidence="12">
        <text>D-ribose 5-phosphate + ATP = 5-phospho-alpha-D-ribose 1-diphosphate + AMP + H(+)</text>
        <dbReference type="Rhea" id="RHEA:15609"/>
        <dbReference type="ChEBI" id="CHEBI:15378"/>
        <dbReference type="ChEBI" id="CHEBI:30616"/>
        <dbReference type="ChEBI" id="CHEBI:58017"/>
        <dbReference type="ChEBI" id="CHEBI:78346"/>
        <dbReference type="ChEBI" id="CHEBI:456215"/>
        <dbReference type="EC" id="2.7.6.1"/>
    </reaction>
</comment>
<evidence type="ECO:0000313" key="17">
    <source>
        <dbReference type="EMBL" id="TYC49818.1"/>
    </source>
</evidence>
<keyword evidence="8 17" id="KW-0418">Kinase</keyword>
<dbReference type="GO" id="GO:0009156">
    <property type="term" value="P:ribonucleoside monophosphate biosynthetic process"/>
    <property type="evidence" value="ECO:0007669"/>
    <property type="project" value="InterPro"/>
</dbReference>
<dbReference type="InterPro" id="IPR029057">
    <property type="entry name" value="PRTase-like"/>
</dbReference>
<gene>
    <name evidence="17" type="ORF">ESZ50_04300</name>
</gene>
<dbReference type="PANTHER" id="PTHR10210:SF41">
    <property type="entry name" value="RIBOSE-PHOSPHATE PYROPHOSPHOKINASE 1, CHLOROPLASTIC"/>
    <property type="match status" value="1"/>
</dbReference>
<dbReference type="GO" id="GO:0000287">
    <property type="term" value="F:magnesium ion binding"/>
    <property type="evidence" value="ECO:0007669"/>
    <property type="project" value="InterPro"/>
</dbReference>
<dbReference type="GO" id="GO:0006164">
    <property type="term" value="P:purine nucleotide biosynthetic process"/>
    <property type="evidence" value="ECO:0007669"/>
    <property type="project" value="TreeGrafter"/>
</dbReference>